<dbReference type="InterPro" id="IPR027417">
    <property type="entry name" value="P-loop_NTPase"/>
</dbReference>
<name>A0AA45C5A7_9BACT</name>
<dbReference type="AlphaFoldDB" id="A0AA45C5A7"/>
<dbReference type="EMBL" id="QGGI01000018">
    <property type="protein sequence ID" value="PWJ88522.1"/>
    <property type="molecule type" value="Genomic_DNA"/>
</dbReference>
<dbReference type="Proteomes" id="UP000245921">
    <property type="component" value="Unassembled WGS sequence"/>
</dbReference>
<sequence length="860" mass="103021">MQKIKDILTYNFNNKIETIIKLSEEYDTENLKSYIFTENIENSMIKIFEGLNSNIVGNWIYGNYGSGKTHFAKIISYILEFGLNVEYKNNIKSKKLKSLIDKSNKNFIVVKIDLSLYANSKLNLSQIIINELLHTLNIKNKFDDVSDNTRNLDTFINSLIKDNKLLLIIDEIEQFIKSSNLNSLEIQGIIHQFEISKDKYIIFISQSNPYKIEKIKSIADRIKNIIHIKDEDIEQVIIKRLLKKNISMKGLYEKYNSNIIINSDLEILKDEINLNFFEQIHPLKPEILKILPNIIQNISNRSLINIIYETLKRFENDILTRQICIYDFFESIKDTDKYKKILNRDDELEKNILKTLILYNNKLNIDTLTKLTINNITKKLIDHKIDIMKKLKKIESEELIILKEKEIILFDDYELKINKKINKINDEYLLMKKKEKTLLKSYEKIFSNLYYTSKNGKKKKLIINNSPTALNKKKNIMITILNDKKQLNYKEILETDDEIFIILKKEKNIEKDLNKLTKILIFEEKSNIEKEINYISKIKEYYENKIEKNLKKLFESSEIYYYKEKSFFIKKDFEQEILNFINNLVYKTAYSKSLDTQKKKKDIIYIKNHENQTIIKNYPEYFKNECINTNTIEYKTLRLFNENTLFDLFETLKNKPYDWTINDIIFYIIILIKFKKIQKIDIENSLNNTKKLKNTKIKFIKDELSEQDLNDAKRKLIHLKLMDKNAKKEEIEDCIKKLYNNINLDHSENYIKDFIYNFSTIKQKLSNEFRSPFIKSLYEEKYGLIKDNNIKRLIEEIPLKSDIELWEEYKKIFNAKFEELKIYNENLKNFKYNPEKYNIYFLNYSYTGLLTALELLKNKR</sequence>
<protein>
    <submittedName>
        <fullName evidence="1">Uncharacterized protein</fullName>
    </submittedName>
</protein>
<dbReference type="Gene3D" id="3.40.50.300">
    <property type="entry name" value="P-loop containing nucleotide triphosphate hydrolases"/>
    <property type="match status" value="1"/>
</dbReference>
<reference evidence="1 2" key="1">
    <citation type="submission" date="2018-05" db="EMBL/GenBank/DDBJ databases">
        <title>Genomic Encyclopedia of Type Strains, Phase IV (KMG-IV): sequencing the most valuable type-strain genomes for metagenomic binning, comparative biology and taxonomic classification.</title>
        <authorList>
            <person name="Goeker M."/>
        </authorList>
    </citation>
    <scope>NUCLEOTIDE SEQUENCE [LARGE SCALE GENOMIC DNA]</scope>
    <source>
        <strain evidence="1 2">DSM 24906</strain>
    </source>
</reference>
<organism evidence="1 2">
    <name type="scientific">Oceanotoga teriensis</name>
    <dbReference type="NCBI Taxonomy" id="515440"/>
    <lineage>
        <taxon>Bacteria</taxon>
        <taxon>Thermotogati</taxon>
        <taxon>Thermotogota</taxon>
        <taxon>Thermotogae</taxon>
        <taxon>Petrotogales</taxon>
        <taxon>Petrotogaceae</taxon>
        <taxon>Oceanotoga</taxon>
    </lineage>
</organism>
<keyword evidence="2" id="KW-1185">Reference proteome</keyword>
<dbReference type="SUPFAM" id="SSF52540">
    <property type="entry name" value="P-loop containing nucleoside triphosphate hydrolases"/>
    <property type="match status" value="1"/>
</dbReference>
<accession>A0AA45C5A7</accession>
<evidence type="ECO:0000313" key="1">
    <source>
        <dbReference type="EMBL" id="PWJ88522.1"/>
    </source>
</evidence>
<evidence type="ECO:0000313" key="2">
    <source>
        <dbReference type="Proteomes" id="UP000245921"/>
    </source>
</evidence>
<dbReference type="RefSeq" id="WP_109605891.1">
    <property type="nucleotide sequence ID" value="NZ_QGGI01000018.1"/>
</dbReference>
<proteinExistence type="predicted"/>
<gene>
    <name evidence="1" type="ORF">C7380_11834</name>
</gene>
<comment type="caution">
    <text evidence="1">The sequence shown here is derived from an EMBL/GenBank/DDBJ whole genome shotgun (WGS) entry which is preliminary data.</text>
</comment>